<dbReference type="Proteomes" id="UP001066276">
    <property type="component" value="Chromosome 2_1"/>
</dbReference>
<feature type="region of interest" description="Disordered" evidence="1">
    <location>
        <begin position="1"/>
        <end position="71"/>
    </location>
</feature>
<dbReference type="EMBL" id="JANPWB010000003">
    <property type="protein sequence ID" value="KAJ1197404.1"/>
    <property type="molecule type" value="Genomic_DNA"/>
</dbReference>
<dbReference type="AlphaFoldDB" id="A0AAV7V7B3"/>
<proteinExistence type="predicted"/>
<evidence type="ECO:0000313" key="2">
    <source>
        <dbReference type="EMBL" id="KAJ1197404.1"/>
    </source>
</evidence>
<accession>A0AAV7V7B3</accession>
<sequence length="111" mass="11381">MPLVCLFPGPPPRSSPPIRALGRSRGQDPGRGGSRGADSPISPGTPRRPPPPAPASTRSPPLTHRGAASSGRRLIYAAVAAGAQGRYSISAPSQVLRSLFGGRPPALTRSE</sequence>
<comment type="caution">
    <text evidence="2">The sequence shown here is derived from an EMBL/GenBank/DDBJ whole genome shotgun (WGS) entry which is preliminary data.</text>
</comment>
<protein>
    <submittedName>
        <fullName evidence="2">Uncharacterized protein</fullName>
    </submittedName>
</protein>
<gene>
    <name evidence="2" type="ORF">NDU88_001264</name>
</gene>
<keyword evidence="3" id="KW-1185">Reference proteome</keyword>
<organism evidence="2 3">
    <name type="scientific">Pleurodeles waltl</name>
    <name type="common">Iberian ribbed newt</name>
    <dbReference type="NCBI Taxonomy" id="8319"/>
    <lineage>
        <taxon>Eukaryota</taxon>
        <taxon>Metazoa</taxon>
        <taxon>Chordata</taxon>
        <taxon>Craniata</taxon>
        <taxon>Vertebrata</taxon>
        <taxon>Euteleostomi</taxon>
        <taxon>Amphibia</taxon>
        <taxon>Batrachia</taxon>
        <taxon>Caudata</taxon>
        <taxon>Salamandroidea</taxon>
        <taxon>Salamandridae</taxon>
        <taxon>Pleurodelinae</taxon>
        <taxon>Pleurodeles</taxon>
    </lineage>
</organism>
<name>A0AAV7V7B3_PLEWA</name>
<evidence type="ECO:0000256" key="1">
    <source>
        <dbReference type="SAM" id="MobiDB-lite"/>
    </source>
</evidence>
<reference evidence="2" key="1">
    <citation type="journal article" date="2022" name="bioRxiv">
        <title>Sequencing and chromosome-scale assembly of the giantPleurodeles waltlgenome.</title>
        <authorList>
            <person name="Brown T."/>
            <person name="Elewa A."/>
            <person name="Iarovenko S."/>
            <person name="Subramanian E."/>
            <person name="Araus A.J."/>
            <person name="Petzold A."/>
            <person name="Susuki M."/>
            <person name="Suzuki K.-i.T."/>
            <person name="Hayashi T."/>
            <person name="Toyoda A."/>
            <person name="Oliveira C."/>
            <person name="Osipova E."/>
            <person name="Leigh N.D."/>
            <person name="Simon A."/>
            <person name="Yun M.H."/>
        </authorList>
    </citation>
    <scope>NUCLEOTIDE SEQUENCE</scope>
    <source>
        <strain evidence="2">20211129_DDA</strain>
        <tissue evidence="2">Liver</tissue>
    </source>
</reference>
<evidence type="ECO:0000313" key="3">
    <source>
        <dbReference type="Proteomes" id="UP001066276"/>
    </source>
</evidence>